<reference evidence="2 3" key="1">
    <citation type="submission" date="2015-11" db="EMBL/GenBank/DDBJ databases">
        <title>Genomic Taxonomy of the Vibrionaceae.</title>
        <authorList>
            <person name="Gomez-Gil B."/>
            <person name="Enciso-Ibarra J."/>
        </authorList>
    </citation>
    <scope>NUCLEOTIDE SEQUENCE [LARGE SCALE GENOMIC DNA]</scope>
    <source>
        <strain evidence="2 3">CAIM 912</strain>
    </source>
</reference>
<dbReference type="AlphaFoldDB" id="A0A135I664"/>
<feature type="signal peptide" evidence="1">
    <location>
        <begin position="1"/>
        <end position="22"/>
    </location>
</feature>
<proteinExistence type="predicted"/>
<protein>
    <submittedName>
        <fullName evidence="2">Uncharacterized protein</fullName>
    </submittedName>
</protein>
<comment type="caution">
    <text evidence="2">The sequence shown here is derived from an EMBL/GenBank/DDBJ whole genome shotgun (WGS) entry which is preliminary data.</text>
</comment>
<keyword evidence="1" id="KW-0732">Signal</keyword>
<evidence type="ECO:0000313" key="2">
    <source>
        <dbReference type="EMBL" id="KXF80932.1"/>
    </source>
</evidence>
<organism evidence="2 3">
    <name type="scientific">Enterovibrio coralii</name>
    <dbReference type="NCBI Taxonomy" id="294935"/>
    <lineage>
        <taxon>Bacteria</taxon>
        <taxon>Pseudomonadati</taxon>
        <taxon>Pseudomonadota</taxon>
        <taxon>Gammaproteobacteria</taxon>
        <taxon>Vibrionales</taxon>
        <taxon>Vibrionaceae</taxon>
        <taxon>Enterovibrio</taxon>
    </lineage>
</organism>
<dbReference type="EMBL" id="LNTY01000043">
    <property type="protein sequence ID" value="KXF80932.1"/>
    <property type="molecule type" value="Genomic_DNA"/>
</dbReference>
<keyword evidence="3" id="KW-1185">Reference proteome</keyword>
<evidence type="ECO:0000313" key="3">
    <source>
        <dbReference type="Proteomes" id="UP000070529"/>
    </source>
</evidence>
<feature type="chain" id="PRO_5007465687" evidence="1">
    <location>
        <begin position="23"/>
        <end position="74"/>
    </location>
</feature>
<dbReference type="RefSeq" id="WP_067418377.1">
    <property type="nucleotide sequence ID" value="NZ_LNTY01000043.1"/>
</dbReference>
<sequence>MRVVSTLVTTLFLASLSSLSLADEQEVKTAEMVEKERVQELDTLGDDAAKDAEEVIKKGEAEMKEMEEKTKTDT</sequence>
<accession>A0A135I664</accession>
<dbReference type="Proteomes" id="UP000070529">
    <property type="component" value="Unassembled WGS sequence"/>
</dbReference>
<name>A0A135I664_9GAMM</name>
<gene>
    <name evidence="2" type="ORF">ATN88_17880</name>
</gene>
<evidence type="ECO:0000256" key="1">
    <source>
        <dbReference type="SAM" id="SignalP"/>
    </source>
</evidence>